<dbReference type="Gene3D" id="3.40.309.10">
    <property type="entry name" value="Aldehyde Dehydrogenase, Chain A, domain 2"/>
    <property type="match status" value="1"/>
</dbReference>
<dbReference type="InterPro" id="IPR016163">
    <property type="entry name" value="Ald_DH_C"/>
</dbReference>
<name>A0A3A4L849_9NOCA</name>
<dbReference type="InterPro" id="IPR016162">
    <property type="entry name" value="Ald_DH_N"/>
</dbReference>
<dbReference type="OrthoDB" id="6882680at2"/>
<accession>A0A3A4L849</accession>
<feature type="domain" description="Aldehyde dehydrogenase" evidence="6">
    <location>
        <begin position="17"/>
        <end position="475"/>
    </location>
</feature>
<evidence type="ECO:0000256" key="2">
    <source>
        <dbReference type="ARBA" id="ARBA00023002"/>
    </source>
</evidence>
<organism evidence="7 8">
    <name type="scientific">Nocardia panacis</name>
    <dbReference type="NCBI Taxonomy" id="2340916"/>
    <lineage>
        <taxon>Bacteria</taxon>
        <taxon>Bacillati</taxon>
        <taxon>Actinomycetota</taxon>
        <taxon>Actinomycetes</taxon>
        <taxon>Mycobacteriales</taxon>
        <taxon>Nocardiaceae</taxon>
        <taxon>Nocardia</taxon>
    </lineage>
</organism>
<dbReference type="SUPFAM" id="SSF53720">
    <property type="entry name" value="ALDH-like"/>
    <property type="match status" value="1"/>
</dbReference>
<evidence type="ECO:0000313" key="8">
    <source>
        <dbReference type="Proteomes" id="UP000266677"/>
    </source>
</evidence>
<sequence length="486" mass="49971">MTVFLDLLIGGRQVPARSGRTTDVHTPRTGARYAIVAAAGPEDVDAAVTAADREFAAWSESGPLVRRAIFTEAAALLEQRREQIADIMAAETGALRAWADFNAHLAAGILREAAAAVTAPTGEVLAAGRDGVLGMALRAPMGVVAAFAPWNAPVILSTRAVAAPLAAGNTVVLKASEAAPQSSGLLLAEVLRAAGLPAGVLNVLTNDPEDAAAIAETLIGDSRVRAVNFTGSTAVGRIIGRLAAEHLKPAVLELGGKNALIVLGDADVDYAVNAAVFGAFANSGQICMSADRILVHDSRIAEFTRTFAGVVAGLPVGDPDDPETVIGPLVSPAAARRVADLVDDALAHGATLLAGGGRPRGAHYPATVLSGVPKSARIHYGEAFGPVCVLDSFASDEEAIAKANDTENGLTVGILTENGTHGLRVARRIRTGIAHINDQSVADEPQVPFGGFGASGYGRFGGHWGIEAFSNTRWVTLATEHARFPG</sequence>
<proteinExistence type="inferred from homology"/>
<comment type="similarity">
    <text evidence="1 5">Belongs to the aldehyde dehydrogenase family.</text>
</comment>
<dbReference type="PANTHER" id="PTHR42986">
    <property type="entry name" value="BENZALDEHYDE DEHYDROGENASE YFMT"/>
    <property type="match status" value="1"/>
</dbReference>
<dbReference type="InterPro" id="IPR015590">
    <property type="entry name" value="Aldehyde_DH_dom"/>
</dbReference>
<feature type="active site" evidence="4">
    <location>
        <position position="253"/>
    </location>
</feature>
<gene>
    <name evidence="7" type="ORF">D5S18_02465</name>
</gene>
<keyword evidence="3" id="KW-0520">NAD</keyword>
<dbReference type="PANTHER" id="PTHR42986:SF1">
    <property type="entry name" value="BENZALDEHYDE DEHYDROGENASE YFMT"/>
    <property type="match status" value="1"/>
</dbReference>
<keyword evidence="2 5" id="KW-0560">Oxidoreductase</keyword>
<dbReference type="Gene3D" id="3.40.605.10">
    <property type="entry name" value="Aldehyde Dehydrogenase, Chain A, domain 1"/>
    <property type="match status" value="1"/>
</dbReference>
<protein>
    <submittedName>
        <fullName evidence="7">Aldehyde dehydrogenase family protein</fullName>
    </submittedName>
</protein>
<evidence type="ECO:0000259" key="6">
    <source>
        <dbReference type="Pfam" id="PF00171"/>
    </source>
</evidence>
<dbReference type="InterPro" id="IPR029510">
    <property type="entry name" value="Ald_DH_CS_GLU"/>
</dbReference>
<evidence type="ECO:0000256" key="1">
    <source>
        <dbReference type="ARBA" id="ARBA00009986"/>
    </source>
</evidence>
<evidence type="ECO:0000313" key="7">
    <source>
        <dbReference type="EMBL" id="RJO79221.1"/>
    </source>
</evidence>
<dbReference type="Proteomes" id="UP000266677">
    <property type="component" value="Unassembled WGS sequence"/>
</dbReference>
<evidence type="ECO:0000256" key="5">
    <source>
        <dbReference type="RuleBase" id="RU003345"/>
    </source>
</evidence>
<dbReference type="AlphaFoldDB" id="A0A3A4L849"/>
<dbReference type="InterPro" id="IPR016161">
    <property type="entry name" value="Ald_DH/histidinol_DH"/>
</dbReference>
<dbReference type="GO" id="GO:0016620">
    <property type="term" value="F:oxidoreductase activity, acting on the aldehyde or oxo group of donors, NAD or NADP as acceptor"/>
    <property type="evidence" value="ECO:0007669"/>
    <property type="project" value="InterPro"/>
</dbReference>
<evidence type="ECO:0000256" key="3">
    <source>
        <dbReference type="ARBA" id="ARBA00023027"/>
    </source>
</evidence>
<dbReference type="Pfam" id="PF00171">
    <property type="entry name" value="Aldedh"/>
    <property type="match status" value="1"/>
</dbReference>
<dbReference type="FunFam" id="3.40.605.10:FF:000063">
    <property type="entry name" value="Succinate-semialdehyde dehydrogenase, mitochondrial"/>
    <property type="match status" value="1"/>
</dbReference>
<keyword evidence="8" id="KW-1185">Reference proteome</keyword>
<dbReference type="PROSITE" id="PS00687">
    <property type="entry name" value="ALDEHYDE_DEHYDR_GLU"/>
    <property type="match status" value="1"/>
</dbReference>
<evidence type="ECO:0000256" key="4">
    <source>
        <dbReference type="PROSITE-ProRule" id="PRU10007"/>
    </source>
</evidence>
<reference evidence="7 8" key="1">
    <citation type="submission" date="2018-09" db="EMBL/GenBank/DDBJ databases">
        <title>YIM PH21274 draft genome.</title>
        <authorList>
            <person name="Miao C."/>
        </authorList>
    </citation>
    <scope>NUCLEOTIDE SEQUENCE [LARGE SCALE GENOMIC DNA]</scope>
    <source>
        <strain evidence="7 8">YIM PH 21724</strain>
    </source>
</reference>
<comment type="caution">
    <text evidence="7">The sequence shown here is derived from an EMBL/GenBank/DDBJ whole genome shotgun (WGS) entry which is preliminary data.</text>
</comment>
<dbReference type="EMBL" id="QZFU01000010">
    <property type="protein sequence ID" value="RJO79221.1"/>
    <property type="molecule type" value="Genomic_DNA"/>
</dbReference>